<dbReference type="Proteomes" id="UP000236621">
    <property type="component" value="Unassembled WGS sequence"/>
</dbReference>
<keyword evidence="2 6" id="KW-0812">Transmembrane</keyword>
<evidence type="ECO:0000313" key="7">
    <source>
        <dbReference type="EMBL" id="PNY23637.1"/>
    </source>
</evidence>
<reference evidence="7 8" key="1">
    <citation type="submission" date="2017-08" db="EMBL/GenBank/DDBJ databases">
        <title>Harnessing the power of phylogenomics to disentangle the directionality and signatures of interkingdom host jumping in the parasitic fungal genus Tolypocladium.</title>
        <authorList>
            <person name="Quandt C.A."/>
            <person name="Patterson W."/>
            <person name="Spatafora J.W."/>
        </authorList>
    </citation>
    <scope>NUCLEOTIDE SEQUENCE [LARGE SCALE GENOMIC DNA]</scope>
    <source>
        <strain evidence="7 8">CBS 113982</strain>
    </source>
</reference>
<keyword evidence="3 6" id="KW-1133">Transmembrane helix</keyword>
<keyword evidence="4 6" id="KW-0472">Membrane</keyword>
<dbReference type="InterPro" id="IPR005178">
    <property type="entry name" value="Ostalpha/TMEM184C"/>
</dbReference>
<dbReference type="SMART" id="SM01417">
    <property type="entry name" value="Solute_trans_a"/>
    <property type="match status" value="1"/>
</dbReference>
<feature type="transmembrane region" description="Helical" evidence="6">
    <location>
        <begin position="275"/>
        <end position="297"/>
    </location>
</feature>
<keyword evidence="8" id="KW-1185">Reference proteome</keyword>
<feature type="transmembrane region" description="Helical" evidence="6">
    <location>
        <begin position="34"/>
        <end position="54"/>
    </location>
</feature>
<evidence type="ECO:0000256" key="6">
    <source>
        <dbReference type="SAM" id="Phobius"/>
    </source>
</evidence>
<sequence length="507" mass="56469">MNLTCNTTLEAMRISPGSEIILVGSLNFHDLARIIAAACTLLAVVISLYLIWMHALHYTQPREQRYIIRILFMVPVYAIAAFLQLQWYWHAIYFQVISDCYEAFAIASFFALLCHYVAPDLHSQKAFFREMRPVKPWVLPVNWFAACCGGQRGPWRTPESGLTWFNIVWIGIYHYCFVRVATTISAVVAQLLLLTPTAQIIVISALAVTVAMFCLIQFYVQLREPLAEHKLFIKIVAIKLVVFLSFWQASAISVGTSTLNIVHPNDVLAYPDLKVGIPALLLCVEMACFAIMHLWAFPYAPYVAGAPATFYPVPDTDKGSPSVENGRSPPSGGFMGLLAIFDALNLWDFVKAFGRGMRWLFCGLRRRKEDISYKLNRGDALDMDNLPEGKEGPGTYDAMRPAPPAAPGRYGSPMQLDTAYHGGAVHGGIDESVALMDNLQPNPEARSLRRDSPSPLRGPRRDDSPPYGQPPPHVPQDYYDPYRGQTAAPGGRTNAQARMGEALWGPR</sequence>
<gene>
    <name evidence="7" type="ORF">TCAP_06422</name>
</gene>
<dbReference type="Pfam" id="PF03619">
    <property type="entry name" value="Solute_trans_a"/>
    <property type="match status" value="1"/>
</dbReference>
<dbReference type="OrthoDB" id="5348404at2759"/>
<feature type="region of interest" description="Disordered" evidence="5">
    <location>
        <begin position="443"/>
        <end position="507"/>
    </location>
</feature>
<feature type="transmembrane region" description="Helical" evidence="6">
    <location>
        <begin position="200"/>
        <end position="220"/>
    </location>
</feature>
<feature type="region of interest" description="Disordered" evidence="5">
    <location>
        <begin position="383"/>
        <end position="411"/>
    </location>
</feature>
<organism evidence="7 8">
    <name type="scientific">Tolypocladium capitatum</name>
    <dbReference type="NCBI Taxonomy" id="45235"/>
    <lineage>
        <taxon>Eukaryota</taxon>
        <taxon>Fungi</taxon>
        <taxon>Dikarya</taxon>
        <taxon>Ascomycota</taxon>
        <taxon>Pezizomycotina</taxon>
        <taxon>Sordariomycetes</taxon>
        <taxon>Hypocreomycetidae</taxon>
        <taxon>Hypocreales</taxon>
        <taxon>Ophiocordycipitaceae</taxon>
        <taxon>Tolypocladium</taxon>
    </lineage>
</organism>
<dbReference type="AlphaFoldDB" id="A0A2K3Q7X6"/>
<dbReference type="EMBL" id="NRSZ01001065">
    <property type="protein sequence ID" value="PNY23637.1"/>
    <property type="molecule type" value="Genomic_DNA"/>
</dbReference>
<evidence type="ECO:0000256" key="4">
    <source>
        <dbReference type="ARBA" id="ARBA00023136"/>
    </source>
</evidence>
<name>A0A2K3Q7X6_9HYPO</name>
<protein>
    <submittedName>
        <fullName evidence="7">Transmembrane protein</fullName>
    </submittedName>
</protein>
<evidence type="ECO:0000256" key="3">
    <source>
        <dbReference type="ARBA" id="ARBA00022989"/>
    </source>
</evidence>
<evidence type="ECO:0000256" key="1">
    <source>
        <dbReference type="ARBA" id="ARBA00004141"/>
    </source>
</evidence>
<dbReference type="GO" id="GO:0016020">
    <property type="term" value="C:membrane"/>
    <property type="evidence" value="ECO:0007669"/>
    <property type="project" value="UniProtKB-SubCell"/>
</dbReference>
<accession>A0A2K3Q7X6</accession>
<comment type="caution">
    <text evidence="7">The sequence shown here is derived from an EMBL/GenBank/DDBJ whole genome shotgun (WGS) entry which is preliminary data.</text>
</comment>
<comment type="subcellular location">
    <subcellularLocation>
        <location evidence="1">Membrane</location>
        <topology evidence="1">Multi-pass membrane protein</topology>
    </subcellularLocation>
</comment>
<feature type="transmembrane region" description="Helical" evidence="6">
    <location>
        <begin position="232"/>
        <end position="255"/>
    </location>
</feature>
<evidence type="ECO:0000256" key="2">
    <source>
        <dbReference type="ARBA" id="ARBA00022692"/>
    </source>
</evidence>
<proteinExistence type="predicted"/>
<dbReference type="STRING" id="45235.A0A2K3Q7X6"/>
<evidence type="ECO:0000256" key="5">
    <source>
        <dbReference type="SAM" id="MobiDB-lite"/>
    </source>
</evidence>
<feature type="transmembrane region" description="Helical" evidence="6">
    <location>
        <begin position="101"/>
        <end position="118"/>
    </location>
</feature>
<feature type="transmembrane region" description="Helical" evidence="6">
    <location>
        <begin position="172"/>
        <end position="194"/>
    </location>
</feature>
<evidence type="ECO:0000313" key="8">
    <source>
        <dbReference type="Proteomes" id="UP000236621"/>
    </source>
</evidence>
<dbReference type="PANTHER" id="PTHR23423">
    <property type="entry name" value="ORGANIC SOLUTE TRANSPORTER-RELATED"/>
    <property type="match status" value="1"/>
</dbReference>
<feature type="transmembrane region" description="Helical" evidence="6">
    <location>
        <begin position="66"/>
        <end position="89"/>
    </location>
</feature>